<dbReference type="InterPro" id="IPR022642">
    <property type="entry name" value="CheR_C"/>
</dbReference>
<dbReference type="InterPro" id="IPR000780">
    <property type="entry name" value="CheR_MeTrfase"/>
</dbReference>
<organism evidence="8 9">
    <name type="scientific">Emcibacter nanhaiensis</name>
    <dbReference type="NCBI Taxonomy" id="1505037"/>
    <lineage>
        <taxon>Bacteria</taxon>
        <taxon>Pseudomonadati</taxon>
        <taxon>Pseudomonadota</taxon>
        <taxon>Alphaproteobacteria</taxon>
        <taxon>Emcibacterales</taxon>
        <taxon>Emcibacteraceae</taxon>
        <taxon>Emcibacter</taxon>
    </lineage>
</organism>
<evidence type="ECO:0000256" key="2">
    <source>
        <dbReference type="ARBA" id="ARBA00022603"/>
    </source>
</evidence>
<evidence type="ECO:0000256" key="6">
    <source>
        <dbReference type="PIRSR" id="PIRSR000410-1"/>
    </source>
</evidence>
<feature type="binding site" evidence="6">
    <location>
        <position position="160"/>
    </location>
    <ligand>
        <name>S-adenosyl-L-methionine</name>
        <dbReference type="ChEBI" id="CHEBI:59789"/>
    </ligand>
</feature>
<dbReference type="PRINTS" id="PR00996">
    <property type="entry name" value="CHERMTFRASE"/>
</dbReference>
<dbReference type="Proteomes" id="UP000319148">
    <property type="component" value="Unassembled WGS sequence"/>
</dbReference>
<dbReference type="GO" id="GO:0032259">
    <property type="term" value="P:methylation"/>
    <property type="evidence" value="ECO:0007669"/>
    <property type="project" value="UniProtKB-KW"/>
</dbReference>
<dbReference type="RefSeq" id="WP_139942218.1">
    <property type="nucleotide sequence ID" value="NZ_VFIY01000018.1"/>
</dbReference>
<dbReference type="Pfam" id="PF03705">
    <property type="entry name" value="CheR_N"/>
    <property type="match status" value="1"/>
</dbReference>
<feature type="binding site" evidence="6">
    <location>
        <position position="92"/>
    </location>
    <ligand>
        <name>S-adenosyl-L-methionine</name>
        <dbReference type="ChEBI" id="CHEBI:59789"/>
    </ligand>
</feature>
<accession>A0A501PD06</accession>
<feature type="binding site" evidence="6">
    <location>
        <begin position="215"/>
        <end position="216"/>
    </location>
    <ligand>
        <name>S-adenosyl-L-methionine</name>
        <dbReference type="ChEBI" id="CHEBI:59789"/>
    </ligand>
</feature>
<dbReference type="EC" id="2.1.1.80" evidence="5"/>
<evidence type="ECO:0000313" key="8">
    <source>
        <dbReference type="EMBL" id="TPD57902.1"/>
    </source>
</evidence>
<name>A0A501PD06_9PROT</name>
<dbReference type="SUPFAM" id="SSF47757">
    <property type="entry name" value="Chemotaxis receptor methyltransferase CheR, N-terminal domain"/>
    <property type="match status" value="1"/>
</dbReference>
<feature type="binding site" evidence="6">
    <location>
        <position position="90"/>
    </location>
    <ligand>
        <name>S-adenosyl-L-methionine</name>
        <dbReference type="ChEBI" id="CHEBI:59789"/>
    </ligand>
</feature>
<comment type="function">
    <text evidence="5">Methylation of the membrane-bound methyl-accepting chemotaxis proteins (MCP) to form gamma-glutamyl methyl ester residues in MCP.</text>
</comment>
<feature type="binding site" evidence="6">
    <location>
        <begin position="232"/>
        <end position="233"/>
    </location>
    <ligand>
        <name>S-adenosyl-L-methionine</name>
        <dbReference type="ChEBI" id="CHEBI:59789"/>
    </ligand>
</feature>
<dbReference type="PROSITE" id="PS50123">
    <property type="entry name" value="CHER"/>
    <property type="match status" value="1"/>
</dbReference>
<keyword evidence="3 5" id="KW-0808">Transferase</keyword>
<feature type="binding site" evidence="6">
    <location>
        <position position="96"/>
    </location>
    <ligand>
        <name>S-adenosyl-L-methionine</name>
        <dbReference type="ChEBI" id="CHEBI:59789"/>
    </ligand>
</feature>
<evidence type="ECO:0000256" key="5">
    <source>
        <dbReference type="PIRNR" id="PIRNR000410"/>
    </source>
</evidence>
<comment type="catalytic activity">
    <reaction evidence="1 5">
        <text>L-glutamyl-[protein] + S-adenosyl-L-methionine = [protein]-L-glutamate 5-O-methyl ester + S-adenosyl-L-homocysteine</text>
        <dbReference type="Rhea" id="RHEA:24452"/>
        <dbReference type="Rhea" id="RHEA-COMP:10208"/>
        <dbReference type="Rhea" id="RHEA-COMP:10311"/>
        <dbReference type="ChEBI" id="CHEBI:29973"/>
        <dbReference type="ChEBI" id="CHEBI:57856"/>
        <dbReference type="ChEBI" id="CHEBI:59789"/>
        <dbReference type="ChEBI" id="CHEBI:82795"/>
        <dbReference type="EC" id="2.1.1.80"/>
    </reaction>
</comment>
<evidence type="ECO:0000256" key="1">
    <source>
        <dbReference type="ARBA" id="ARBA00001541"/>
    </source>
</evidence>
<protein>
    <recommendedName>
        <fullName evidence="5">Chemotaxis protein methyltransferase</fullName>
        <ecNumber evidence="5">2.1.1.80</ecNumber>
    </recommendedName>
</protein>
<comment type="caution">
    <text evidence="8">The sequence shown here is derived from an EMBL/GenBank/DDBJ whole genome shotgun (WGS) entry which is preliminary data.</text>
</comment>
<dbReference type="EMBL" id="VFIY01000018">
    <property type="protein sequence ID" value="TPD57902.1"/>
    <property type="molecule type" value="Genomic_DNA"/>
</dbReference>
<dbReference type="AlphaFoldDB" id="A0A501PD06"/>
<dbReference type="Gene3D" id="1.10.155.10">
    <property type="entry name" value="Chemotaxis receptor methyltransferase CheR, N-terminal domain"/>
    <property type="match status" value="1"/>
</dbReference>
<evidence type="ECO:0000313" key="9">
    <source>
        <dbReference type="Proteomes" id="UP000319148"/>
    </source>
</evidence>
<dbReference type="InterPro" id="IPR036804">
    <property type="entry name" value="CheR_N_sf"/>
</dbReference>
<dbReference type="SUPFAM" id="SSF53335">
    <property type="entry name" value="S-adenosyl-L-methionine-dependent methyltransferases"/>
    <property type="match status" value="1"/>
</dbReference>
<dbReference type="PANTHER" id="PTHR24422">
    <property type="entry name" value="CHEMOTAXIS PROTEIN METHYLTRANSFERASE"/>
    <property type="match status" value="1"/>
</dbReference>
<evidence type="ECO:0000256" key="4">
    <source>
        <dbReference type="ARBA" id="ARBA00022691"/>
    </source>
</evidence>
<evidence type="ECO:0000259" key="7">
    <source>
        <dbReference type="PROSITE" id="PS50123"/>
    </source>
</evidence>
<dbReference type="PANTHER" id="PTHR24422:SF19">
    <property type="entry name" value="CHEMOTAXIS PROTEIN METHYLTRANSFERASE"/>
    <property type="match status" value="1"/>
</dbReference>
<dbReference type="InterPro" id="IPR022641">
    <property type="entry name" value="CheR_N"/>
</dbReference>
<dbReference type="OrthoDB" id="9816309at2"/>
<dbReference type="Gene3D" id="3.40.50.150">
    <property type="entry name" value="Vaccinia Virus protein VP39"/>
    <property type="match status" value="1"/>
</dbReference>
<keyword evidence="4 5" id="KW-0949">S-adenosyl-L-methionine</keyword>
<dbReference type="GO" id="GO:0008983">
    <property type="term" value="F:protein-glutamate O-methyltransferase activity"/>
    <property type="evidence" value="ECO:0007669"/>
    <property type="project" value="UniProtKB-EC"/>
</dbReference>
<proteinExistence type="predicted"/>
<dbReference type="PIRSF" id="PIRSF000410">
    <property type="entry name" value="CheR"/>
    <property type="match status" value="1"/>
</dbReference>
<evidence type="ECO:0000256" key="3">
    <source>
        <dbReference type="ARBA" id="ARBA00022679"/>
    </source>
</evidence>
<dbReference type="InterPro" id="IPR029063">
    <property type="entry name" value="SAM-dependent_MTases_sf"/>
</dbReference>
<keyword evidence="2 5" id="KW-0489">Methyltransferase</keyword>
<reference evidence="9" key="1">
    <citation type="submission" date="2019-06" db="EMBL/GenBank/DDBJ databases">
        <title>The complete genome of Emcibacter congregatus ZYLT.</title>
        <authorList>
            <person name="Zhao Z."/>
        </authorList>
    </citation>
    <scope>NUCLEOTIDE SEQUENCE [LARGE SCALE GENOMIC DNA]</scope>
    <source>
        <strain evidence="9">MCCC 1A06723</strain>
    </source>
</reference>
<feature type="domain" description="CheR-type methyltransferase" evidence="7">
    <location>
        <begin position="13"/>
        <end position="288"/>
    </location>
</feature>
<dbReference type="Pfam" id="PF01739">
    <property type="entry name" value="CheR"/>
    <property type="match status" value="1"/>
</dbReference>
<keyword evidence="9" id="KW-1185">Reference proteome</keyword>
<dbReference type="SMART" id="SM00138">
    <property type="entry name" value="MeTrc"/>
    <property type="match status" value="1"/>
</dbReference>
<feature type="binding site" evidence="6">
    <location>
        <position position="134"/>
    </location>
    <ligand>
        <name>S-adenosyl-L-methionine</name>
        <dbReference type="ChEBI" id="CHEBI:59789"/>
    </ligand>
</feature>
<dbReference type="InterPro" id="IPR026024">
    <property type="entry name" value="Chemotaxis_MeTrfase_CheR"/>
</dbReference>
<sequence length="288" mass="32486">MLNTGGLATMPRKQRKEFDFSRKDFNFLAELVSGQTGIVLKATKYEMVYSRLARRIRQLGLKSFKNYVELIREDPSGAELHALVDAMTTNLTKFFRESYQLKDFGCRLREMEKTQRGGVKKLRVWSAGCSSGQEPYSIAMIAASVLGDCSSRDILVLATDIDRNMLQKGRSGVYTSAEVSSLPEKFADKYIRDCAEGHYEIDPAVKQLVRFKQLNLLHDWPMQNGFDFIFCRNVLIYFDAETKDSLVDQFSGKLNPGGMLYLGHSEALIGDRQAIAPSGRASFRKVAS</sequence>
<gene>
    <name evidence="8" type="ORF">FIV46_17550</name>
</gene>
<dbReference type="InterPro" id="IPR050903">
    <property type="entry name" value="Bact_Chemotaxis_MeTrfase"/>
</dbReference>